<name>A0AAW0NVZ6_9GOBI</name>
<evidence type="ECO:0000256" key="1">
    <source>
        <dbReference type="SAM" id="Coils"/>
    </source>
</evidence>
<proteinExistence type="predicted"/>
<evidence type="ECO:0008006" key="5">
    <source>
        <dbReference type="Google" id="ProtNLM"/>
    </source>
</evidence>
<feature type="coiled-coil region" evidence="1">
    <location>
        <begin position="41"/>
        <end position="124"/>
    </location>
</feature>
<evidence type="ECO:0000313" key="3">
    <source>
        <dbReference type="EMBL" id="KAK7909394.1"/>
    </source>
</evidence>
<dbReference type="PANTHER" id="PTHR16477">
    <property type="entry name" value="COILED-COIL DOMAIN-CONTAINING PROTEIN 106"/>
    <property type="match status" value="1"/>
</dbReference>
<dbReference type="GO" id="GO:0005654">
    <property type="term" value="C:nucleoplasm"/>
    <property type="evidence" value="ECO:0007669"/>
    <property type="project" value="TreeGrafter"/>
</dbReference>
<feature type="region of interest" description="Disordered" evidence="2">
    <location>
        <begin position="143"/>
        <end position="208"/>
    </location>
</feature>
<evidence type="ECO:0000256" key="2">
    <source>
        <dbReference type="SAM" id="MobiDB-lite"/>
    </source>
</evidence>
<keyword evidence="1" id="KW-0175">Coiled coil</keyword>
<dbReference type="AlphaFoldDB" id="A0AAW0NVZ6"/>
<comment type="caution">
    <text evidence="3">The sequence shown here is derived from an EMBL/GenBank/DDBJ whole genome shotgun (WGS) entry which is preliminary data.</text>
</comment>
<dbReference type="EMBL" id="JBBPFD010000010">
    <property type="protein sequence ID" value="KAK7909394.1"/>
    <property type="molecule type" value="Genomic_DNA"/>
</dbReference>
<dbReference type="Pfam" id="PF15794">
    <property type="entry name" value="CCDC106"/>
    <property type="match status" value="1"/>
</dbReference>
<accession>A0AAW0NVZ6</accession>
<feature type="compositionally biased region" description="Basic residues" evidence="2">
    <location>
        <begin position="171"/>
        <end position="197"/>
    </location>
</feature>
<keyword evidence="4" id="KW-1185">Reference proteome</keyword>
<gene>
    <name evidence="3" type="ORF">WMY93_014078</name>
</gene>
<reference evidence="4" key="1">
    <citation type="submission" date="2024-04" db="EMBL/GenBank/DDBJ databases">
        <title>Salinicola lusitanus LLJ914,a marine bacterium isolated from the Okinawa Trough.</title>
        <authorList>
            <person name="Li J."/>
        </authorList>
    </citation>
    <scope>NUCLEOTIDE SEQUENCE [LARGE SCALE GENOMIC DNA]</scope>
</reference>
<sequence length="304" mass="34154">MRTAVFPIGVNVNYTVDQSSRLNMASPRRFQSLIQTRSGGARLAQAKLEDKLKLKRNAKRKNVDDEERTCGDVTISPTAQVQVKKLKHELELVKQKLQWEQEHVKELSAERDFLKEQLAVKQASTSDVMGPVKQTKTQAEVYISSDSSNSSGSSFAPDSSSGSSSSEDSPKKKKKSKTKKMKKKNKKRKGGNKKRSKDQRQVRRARVPEEVVERYQRVLKSFQRGRSLSKACEKVGVDRNTIVCNAAVAQLAIADPQKYNELKQRRNPNDKLSDFTKACNDAICNDIAVSNNIHSLNNPISFCL</sequence>
<organism evidence="3 4">
    <name type="scientific">Mugilogobius chulae</name>
    <name type="common">yellowstripe goby</name>
    <dbReference type="NCBI Taxonomy" id="88201"/>
    <lineage>
        <taxon>Eukaryota</taxon>
        <taxon>Metazoa</taxon>
        <taxon>Chordata</taxon>
        <taxon>Craniata</taxon>
        <taxon>Vertebrata</taxon>
        <taxon>Euteleostomi</taxon>
        <taxon>Actinopterygii</taxon>
        <taxon>Neopterygii</taxon>
        <taxon>Teleostei</taxon>
        <taxon>Neoteleostei</taxon>
        <taxon>Acanthomorphata</taxon>
        <taxon>Gobiaria</taxon>
        <taxon>Gobiiformes</taxon>
        <taxon>Gobioidei</taxon>
        <taxon>Gobiidae</taxon>
        <taxon>Gobionellinae</taxon>
        <taxon>Mugilogobius</taxon>
    </lineage>
</organism>
<dbReference type="Proteomes" id="UP001460270">
    <property type="component" value="Unassembled WGS sequence"/>
</dbReference>
<feature type="compositionally biased region" description="Basic and acidic residues" evidence="2">
    <location>
        <begin position="198"/>
        <end position="208"/>
    </location>
</feature>
<feature type="compositionally biased region" description="Low complexity" evidence="2">
    <location>
        <begin position="144"/>
        <end position="167"/>
    </location>
</feature>
<dbReference type="PANTHER" id="PTHR16477:SF5">
    <property type="entry name" value="COILED-COIL DOMAIN-CONTAINING PROTEIN 106-RELATED"/>
    <property type="match status" value="1"/>
</dbReference>
<dbReference type="InterPro" id="IPR031591">
    <property type="entry name" value="CCDC106"/>
</dbReference>
<evidence type="ECO:0000313" key="4">
    <source>
        <dbReference type="Proteomes" id="UP001460270"/>
    </source>
</evidence>
<protein>
    <recommendedName>
        <fullName evidence="5">Coiled-coil domain-containing protein 106-like</fullName>
    </recommendedName>
</protein>